<organism evidence="3 4">
    <name type="scientific">Sporobacter termitidis DSM 10068</name>
    <dbReference type="NCBI Taxonomy" id="1123282"/>
    <lineage>
        <taxon>Bacteria</taxon>
        <taxon>Bacillati</taxon>
        <taxon>Bacillota</taxon>
        <taxon>Clostridia</taxon>
        <taxon>Eubacteriales</taxon>
        <taxon>Oscillospiraceae</taxon>
        <taxon>Sporobacter</taxon>
    </lineage>
</organism>
<dbReference type="AlphaFoldDB" id="A0A1M5TXI5"/>
<dbReference type="Pfam" id="PF00395">
    <property type="entry name" value="SLH"/>
    <property type="match status" value="1"/>
</dbReference>
<feature type="domain" description="SLH" evidence="2">
    <location>
        <begin position="213"/>
        <end position="275"/>
    </location>
</feature>
<evidence type="ECO:0000256" key="1">
    <source>
        <dbReference type="ARBA" id="ARBA00022737"/>
    </source>
</evidence>
<accession>A0A1M5TXI5</accession>
<dbReference type="Proteomes" id="UP000183995">
    <property type="component" value="Unassembled WGS sequence"/>
</dbReference>
<evidence type="ECO:0000313" key="3">
    <source>
        <dbReference type="EMBL" id="SHH55330.1"/>
    </source>
</evidence>
<evidence type="ECO:0000259" key="2">
    <source>
        <dbReference type="PROSITE" id="PS51272"/>
    </source>
</evidence>
<dbReference type="InterPro" id="IPR001119">
    <property type="entry name" value="SLH_dom"/>
</dbReference>
<dbReference type="EMBL" id="FQXV01000001">
    <property type="protein sequence ID" value="SHH55330.1"/>
    <property type="molecule type" value="Genomic_DNA"/>
</dbReference>
<sequence length="275" mass="29434">MAIKGIDCSTVLTKTDAAALYALGYRFVCRYLVPEKYRKHLSAEEAKILTDAGFKLLSVFETTADRAKGGAASGAEDGALALQAAKKINMPTSGIIFFAVDFDALQKDMNTVEAYLRAAAQQTEGYKIGVYGGYAVVEAMAARGACSGFWQTYSWSGGKISEHATVYQYLNGQTAAGISVDLDEAYSEAGLWNYSDTGSDLNMTIDEARASLTELDGTGGAHSAWAEQAVTKLQAAGLFEGDGKGNFGWEQCLTREALAEVLYKTLDKLGLLDKL</sequence>
<evidence type="ECO:0000313" key="4">
    <source>
        <dbReference type="Proteomes" id="UP000183995"/>
    </source>
</evidence>
<dbReference type="InterPro" id="IPR015020">
    <property type="entry name" value="Rv2525c-like_Glyco_Hydro-like"/>
</dbReference>
<name>A0A1M5TXI5_9FIRM</name>
<keyword evidence="1" id="KW-0677">Repeat</keyword>
<dbReference type="Gene3D" id="3.20.20.80">
    <property type="entry name" value="Glycosidases"/>
    <property type="match status" value="1"/>
</dbReference>
<dbReference type="Pfam" id="PF08924">
    <property type="entry name" value="Rv2525c_GlyHyd-like"/>
    <property type="match status" value="1"/>
</dbReference>
<dbReference type="InterPro" id="IPR017853">
    <property type="entry name" value="GH"/>
</dbReference>
<keyword evidence="4" id="KW-1185">Reference proteome</keyword>
<protein>
    <submittedName>
        <fullName evidence="3">S-layer homology domain-containing protein</fullName>
    </submittedName>
</protein>
<dbReference type="STRING" id="1123282.SAMN02745823_00267"/>
<proteinExistence type="predicted"/>
<reference evidence="3 4" key="1">
    <citation type="submission" date="2016-11" db="EMBL/GenBank/DDBJ databases">
        <authorList>
            <person name="Jaros S."/>
            <person name="Januszkiewicz K."/>
            <person name="Wedrychowicz H."/>
        </authorList>
    </citation>
    <scope>NUCLEOTIDE SEQUENCE [LARGE SCALE GENOMIC DNA]</scope>
    <source>
        <strain evidence="3 4">DSM 10068</strain>
    </source>
</reference>
<dbReference type="SUPFAM" id="SSF51445">
    <property type="entry name" value="(Trans)glycosidases"/>
    <property type="match status" value="1"/>
</dbReference>
<dbReference type="PROSITE" id="PS51272">
    <property type="entry name" value="SLH"/>
    <property type="match status" value="1"/>
</dbReference>
<gene>
    <name evidence="3" type="ORF">SAMN02745823_00267</name>
</gene>
<dbReference type="OrthoDB" id="9794294at2"/>
<dbReference type="RefSeq" id="WP_073075834.1">
    <property type="nucleotide sequence ID" value="NZ_FQXV01000001.1"/>
</dbReference>